<dbReference type="EMBL" id="WWHY01000001">
    <property type="protein sequence ID" value="MYR35395.1"/>
    <property type="molecule type" value="Genomic_DNA"/>
</dbReference>
<dbReference type="InterPro" id="IPR036388">
    <property type="entry name" value="WH-like_DNA-bd_sf"/>
</dbReference>
<dbReference type="GO" id="GO:0003700">
    <property type="term" value="F:DNA-binding transcription factor activity"/>
    <property type="evidence" value="ECO:0007669"/>
    <property type="project" value="InterPro"/>
</dbReference>
<reference evidence="2 3" key="1">
    <citation type="journal article" date="2019" name="Nat. Commun.">
        <title>The antimicrobial potential of Streptomyces from insect microbiomes.</title>
        <authorList>
            <person name="Chevrette M.G."/>
            <person name="Carlson C.M."/>
            <person name="Ortega H.E."/>
            <person name="Thomas C."/>
            <person name="Ananiev G.E."/>
            <person name="Barns K.J."/>
            <person name="Book A.J."/>
            <person name="Cagnazzo J."/>
            <person name="Carlos C."/>
            <person name="Flanigan W."/>
            <person name="Grubbs K.J."/>
            <person name="Horn H.A."/>
            <person name="Hoffmann F.M."/>
            <person name="Klassen J.L."/>
            <person name="Knack J.J."/>
            <person name="Lewin G.R."/>
            <person name="McDonald B.R."/>
            <person name="Muller L."/>
            <person name="Melo W.G.P."/>
            <person name="Pinto-Tomas A.A."/>
            <person name="Schmitz A."/>
            <person name="Wendt-Pienkowski E."/>
            <person name="Wildman S."/>
            <person name="Zhao M."/>
            <person name="Zhang F."/>
            <person name="Bugni T.S."/>
            <person name="Andes D.R."/>
            <person name="Pupo M.T."/>
            <person name="Currie C.R."/>
        </authorList>
    </citation>
    <scope>NUCLEOTIDE SEQUENCE [LARGE SCALE GENOMIC DNA]</scope>
    <source>
        <strain evidence="2 3">SID5840</strain>
    </source>
</reference>
<accession>A0A7K2J039</accession>
<dbReference type="PANTHER" id="PTHR33164:SF104">
    <property type="entry name" value="TRANSCRIPTIONAL REGULATORY PROTEIN"/>
    <property type="match status" value="1"/>
</dbReference>
<gene>
    <name evidence="2" type="ORF">GTW20_24820</name>
</gene>
<dbReference type="Proteomes" id="UP000467124">
    <property type="component" value="Unassembled WGS sequence"/>
</dbReference>
<dbReference type="SMART" id="SM00347">
    <property type="entry name" value="HTH_MARR"/>
    <property type="match status" value="1"/>
</dbReference>
<dbReference type="InterPro" id="IPR039422">
    <property type="entry name" value="MarR/SlyA-like"/>
</dbReference>
<evidence type="ECO:0000259" key="1">
    <source>
        <dbReference type="PROSITE" id="PS50995"/>
    </source>
</evidence>
<proteinExistence type="predicted"/>
<sequence>MTDAVQRFRDSWAHLHPHLDLTGMETMGRVLRLAALMNNITEDALTDSDVSRPEFEILAALRRTPQGLRPRHLTRETLSSGAATTKRLTRLEQIGLLTRTRIERDRRETLVRLTPQGEQLIDTLFTHQLERETTLLTPLTPQERTHLATLLTRVLTPIDPQPPHTPEAPHP</sequence>
<dbReference type="GO" id="GO:0006950">
    <property type="term" value="P:response to stress"/>
    <property type="evidence" value="ECO:0007669"/>
    <property type="project" value="TreeGrafter"/>
</dbReference>
<dbReference type="PANTHER" id="PTHR33164">
    <property type="entry name" value="TRANSCRIPTIONAL REGULATOR, MARR FAMILY"/>
    <property type="match status" value="1"/>
</dbReference>
<protein>
    <submittedName>
        <fullName evidence="2">MarR family transcriptional regulator</fullName>
    </submittedName>
</protein>
<dbReference type="SUPFAM" id="SSF46785">
    <property type="entry name" value="Winged helix' DNA-binding domain"/>
    <property type="match status" value="1"/>
</dbReference>
<evidence type="ECO:0000313" key="2">
    <source>
        <dbReference type="EMBL" id="MYR35395.1"/>
    </source>
</evidence>
<evidence type="ECO:0000313" key="3">
    <source>
        <dbReference type="Proteomes" id="UP000467124"/>
    </source>
</evidence>
<organism evidence="2 3">
    <name type="scientific">Nocardiopsis alba</name>
    <dbReference type="NCBI Taxonomy" id="53437"/>
    <lineage>
        <taxon>Bacteria</taxon>
        <taxon>Bacillati</taxon>
        <taxon>Actinomycetota</taxon>
        <taxon>Actinomycetes</taxon>
        <taxon>Streptosporangiales</taxon>
        <taxon>Nocardiopsidaceae</taxon>
        <taxon>Nocardiopsis</taxon>
    </lineage>
</organism>
<dbReference type="InterPro" id="IPR000835">
    <property type="entry name" value="HTH_MarR-typ"/>
</dbReference>
<dbReference type="AlphaFoldDB" id="A0A7K2J039"/>
<name>A0A7K2J039_9ACTN</name>
<dbReference type="PROSITE" id="PS50995">
    <property type="entry name" value="HTH_MARR_2"/>
    <property type="match status" value="1"/>
</dbReference>
<feature type="domain" description="HTH marR-type" evidence="1">
    <location>
        <begin position="24"/>
        <end position="156"/>
    </location>
</feature>
<dbReference type="InterPro" id="IPR036390">
    <property type="entry name" value="WH_DNA-bd_sf"/>
</dbReference>
<comment type="caution">
    <text evidence="2">The sequence shown here is derived from an EMBL/GenBank/DDBJ whole genome shotgun (WGS) entry which is preliminary data.</text>
</comment>
<dbReference type="RefSeq" id="WP_161112051.1">
    <property type="nucleotide sequence ID" value="NZ_JBEXQO010000007.1"/>
</dbReference>
<dbReference type="Gene3D" id="1.10.10.10">
    <property type="entry name" value="Winged helix-like DNA-binding domain superfamily/Winged helix DNA-binding domain"/>
    <property type="match status" value="1"/>
</dbReference>
<dbReference type="Pfam" id="PF12802">
    <property type="entry name" value="MarR_2"/>
    <property type="match status" value="1"/>
</dbReference>
<dbReference type="PRINTS" id="PR00598">
    <property type="entry name" value="HTHMARR"/>
</dbReference>